<dbReference type="AlphaFoldDB" id="A2E8J2"/>
<dbReference type="Pfam" id="PF00415">
    <property type="entry name" value="RCC1"/>
    <property type="match status" value="1"/>
</dbReference>
<dbReference type="GO" id="GO:0072356">
    <property type="term" value="P:chromosome passenger complex localization to kinetochore"/>
    <property type="evidence" value="ECO:0000318"/>
    <property type="project" value="GO_Central"/>
</dbReference>
<dbReference type="PANTHER" id="PTHR46207">
    <property type="entry name" value="PROTEIN RCC2"/>
    <property type="match status" value="1"/>
</dbReference>
<dbReference type="SUPFAM" id="SSF50985">
    <property type="entry name" value="RCC1/BLIP-II"/>
    <property type="match status" value="1"/>
</dbReference>
<dbReference type="KEGG" id="tva:4768968"/>
<dbReference type="InterPro" id="IPR028641">
    <property type="entry name" value="RCC2"/>
</dbReference>
<dbReference type="OrthoDB" id="10253607at2759"/>
<organism evidence="2 3">
    <name type="scientific">Trichomonas vaginalis (strain ATCC PRA-98 / G3)</name>
    <dbReference type="NCBI Taxonomy" id="412133"/>
    <lineage>
        <taxon>Eukaryota</taxon>
        <taxon>Metamonada</taxon>
        <taxon>Parabasalia</taxon>
        <taxon>Trichomonadida</taxon>
        <taxon>Trichomonadidae</taxon>
        <taxon>Trichomonas</taxon>
    </lineage>
</organism>
<reference evidence="2" key="1">
    <citation type="submission" date="2006-10" db="EMBL/GenBank/DDBJ databases">
        <authorList>
            <person name="Amadeo P."/>
            <person name="Zhao Q."/>
            <person name="Wortman J."/>
            <person name="Fraser-Liggett C."/>
            <person name="Carlton J."/>
        </authorList>
    </citation>
    <scope>NUCLEOTIDE SEQUENCE</scope>
    <source>
        <strain evidence="2">G3</strain>
    </source>
</reference>
<dbReference type="VEuPathDB" id="TrichDB:TVAGG3_0358740"/>
<keyword evidence="3" id="KW-1185">Reference proteome</keyword>
<protein>
    <submittedName>
        <fullName evidence="2">Uncharacterized protein</fullName>
    </submittedName>
</protein>
<evidence type="ECO:0000313" key="3">
    <source>
        <dbReference type="Proteomes" id="UP000001542"/>
    </source>
</evidence>
<dbReference type="RefSeq" id="XP_001323252.1">
    <property type="nucleotide sequence ID" value="XM_001323217.1"/>
</dbReference>
<evidence type="ECO:0000313" key="2">
    <source>
        <dbReference type="EMBL" id="EAY11029.1"/>
    </source>
</evidence>
<dbReference type="VEuPathDB" id="TrichDB:TVAG_410290"/>
<dbReference type="STRING" id="5722.A2E8J2"/>
<dbReference type="Gene3D" id="2.130.10.30">
    <property type="entry name" value="Regulator of chromosome condensation 1/beta-lactamase-inhibitor protein II"/>
    <property type="match status" value="2"/>
</dbReference>
<dbReference type="SMR" id="A2E8J2"/>
<gene>
    <name evidence="2" type="ORF">TVAG_410290</name>
</gene>
<dbReference type="PROSITE" id="PS50012">
    <property type="entry name" value="RCC1_3"/>
    <property type="match status" value="1"/>
</dbReference>
<dbReference type="InParanoid" id="A2E8J2"/>
<accession>A2E8J2</accession>
<dbReference type="EMBL" id="DS113327">
    <property type="protein sequence ID" value="EAY11029.1"/>
    <property type="molecule type" value="Genomic_DNA"/>
</dbReference>
<sequence length="347" mass="38765">MEHRLSCHAYGSYPGKTDAEKNIIGHELTFNDEDDHVIDISCSDSTIILIHQSGKSQAFGDNSKGQLGIGSFESTELYTEIKSDQKFITSKCSNYFTFWINDKSQIYMAGGKNKLNQPTLIQGIESKSINVYEKSVLVQVNDKKLIYWPDFDEYEQKYEHEFEDNILEFSCGNNFAISLLENNSLFKIEKDQITPVVIPRIALDGGNRFLSASCSRDYIAVVDLNGGVWVIGKMHTYDGQDAIIPIMDEAEKIVAFPRHCVIFDGLGLCFSFGANEEGQLGNGSQEDCASPFPMEQSDAAFAAIGGDKFTILVPFSYDEVHMMYHEDDIIPGSLAKTIQNSSNFIPQ</sequence>
<dbReference type="PANTHER" id="PTHR46207:SF1">
    <property type="entry name" value="PROTEIN RCC2"/>
    <property type="match status" value="1"/>
</dbReference>
<dbReference type="Proteomes" id="UP000001542">
    <property type="component" value="Unassembled WGS sequence"/>
</dbReference>
<feature type="repeat" description="RCC1" evidence="1">
    <location>
        <begin position="267"/>
        <end position="316"/>
    </location>
</feature>
<evidence type="ECO:0000256" key="1">
    <source>
        <dbReference type="PROSITE-ProRule" id="PRU00235"/>
    </source>
</evidence>
<name>A2E8J2_TRIV3</name>
<dbReference type="InterPro" id="IPR009091">
    <property type="entry name" value="RCC1/BLIP-II"/>
</dbReference>
<dbReference type="GO" id="GO:0031267">
    <property type="term" value="F:small GTPase binding"/>
    <property type="evidence" value="ECO:0000318"/>
    <property type="project" value="GO_Central"/>
</dbReference>
<dbReference type="GO" id="GO:0051987">
    <property type="term" value="P:positive regulation of attachment of spindle microtubules to kinetochore"/>
    <property type="evidence" value="ECO:0000318"/>
    <property type="project" value="GO_Central"/>
</dbReference>
<proteinExistence type="predicted"/>
<dbReference type="InterPro" id="IPR000408">
    <property type="entry name" value="Reg_chr_condens"/>
</dbReference>
<reference evidence="2" key="2">
    <citation type="journal article" date="2007" name="Science">
        <title>Draft genome sequence of the sexually transmitted pathogen Trichomonas vaginalis.</title>
        <authorList>
            <person name="Carlton J.M."/>
            <person name="Hirt R.P."/>
            <person name="Silva J.C."/>
            <person name="Delcher A.L."/>
            <person name="Schatz M."/>
            <person name="Zhao Q."/>
            <person name="Wortman J.R."/>
            <person name="Bidwell S.L."/>
            <person name="Alsmark U.C.M."/>
            <person name="Besteiro S."/>
            <person name="Sicheritz-Ponten T."/>
            <person name="Noel C.J."/>
            <person name="Dacks J.B."/>
            <person name="Foster P.G."/>
            <person name="Simillion C."/>
            <person name="Van de Peer Y."/>
            <person name="Miranda-Saavedra D."/>
            <person name="Barton G.J."/>
            <person name="Westrop G.D."/>
            <person name="Mueller S."/>
            <person name="Dessi D."/>
            <person name="Fiori P.L."/>
            <person name="Ren Q."/>
            <person name="Paulsen I."/>
            <person name="Zhang H."/>
            <person name="Bastida-Corcuera F.D."/>
            <person name="Simoes-Barbosa A."/>
            <person name="Brown M.T."/>
            <person name="Hayes R.D."/>
            <person name="Mukherjee M."/>
            <person name="Okumura C.Y."/>
            <person name="Schneider R."/>
            <person name="Smith A.J."/>
            <person name="Vanacova S."/>
            <person name="Villalvazo M."/>
            <person name="Haas B.J."/>
            <person name="Pertea M."/>
            <person name="Feldblyum T.V."/>
            <person name="Utterback T.R."/>
            <person name="Shu C.L."/>
            <person name="Osoegawa K."/>
            <person name="de Jong P.J."/>
            <person name="Hrdy I."/>
            <person name="Horvathova L."/>
            <person name="Zubacova Z."/>
            <person name="Dolezal P."/>
            <person name="Malik S.B."/>
            <person name="Logsdon J.M. Jr."/>
            <person name="Henze K."/>
            <person name="Gupta A."/>
            <person name="Wang C.C."/>
            <person name="Dunne R.L."/>
            <person name="Upcroft J.A."/>
            <person name="Upcroft P."/>
            <person name="White O."/>
            <person name="Salzberg S.L."/>
            <person name="Tang P."/>
            <person name="Chiu C.-H."/>
            <person name="Lee Y.-S."/>
            <person name="Embley T.M."/>
            <person name="Coombs G.H."/>
            <person name="Mottram J.C."/>
            <person name="Tachezy J."/>
            <person name="Fraser-Liggett C.M."/>
            <person name="Johnson P.J."/>
        </authorList>
    </citation>
    <scope>NUCLEOTIDE SEQUENCE [LARGE SCALE GENOMIC DNA]</scope>
    <source>
        <strain evidence="2">G3</strain>
    </source>
</reference>
<dbReference type="GO" id="GO:0016020">
    <property type="term" value="C:membrane"/>
    <property type="evidence" value="ECO:0000318"/>
    <property type="project" value="GO_Central"/>
</dbReference>